<dbReference type="EMBL" id="CDGJ01000082">
    <property type="protein sequence ID" value="CEJ08539.1"/>
    <property type="molecule type" value="Genomic_DNA"/>
</dbReference>
<organism evidence="1">
    <name type="scientific">Acididesulfobacillus acetoxydans</name>
    <dbReference type="NCBI Taxonomy" id="1561005"/>
    <lineage>
        <taxon>Bacteria</taxon>
        <taxon>Bacillati</taxon>
        <taxon>Bacillota</taxon>
        <taxon>Clostridia</taxon>
        <taxon>Eubacteriales</taxon>
        <taxon>Peptococcaceae</taxon>
        <taxon>Acididesulfobacillus</taxon>
    </lineage>
</organism>
<protein>
    <submittedName>
        <fullName evidence="1">Uncharacterized protein</fullName>
    </submittedName>
</protein>
<dbReference type="Proteomes" id="UP000836597">
    <property type="component" value="Chromosome"/>
</dbReference>
<name>A0A8S0WFM4_9FIRM</name>
<dbReference type="KEGG" id="aacx:DEACI_1835"/>
<proteinExistence type="predicted"/>
<evidence type="ECO:0000313" key="1">
    <source>
        <dbReference type="EMBL" id="CAA7601182.1"/>
    </source>
</evidence>
<sequence>MAEEKKEAPELECSHCGTTSELTPVLKYVYQGEEKTVCVRCLPMLIHG</sequence>
<accession>A0A8S0WFM4</accession>
<dbReference type="RefSeq" id="WP_240984740.1">
    <property type="nucleotide sequence ID" value="NZ_CDGJ01000082.1"/>
</dbReference>
<reference evidence="2" key="1">
    <citation type="submission" date="2014-11" db="EMBL/GenBank/DDBJ databases">
        <authorList>
            <person name="Hornung B.V."/>
        </authorList>
    </citation>
    <scope>NUCLEOTIDE SEQUENCE</scope>
    <source>
        <strain evidence="2">INE</strain>
    </source>
</reference>
<reference evidence="1" key="2">
    <citation type="submission" date="2020-01" db="EMBL/GenBank/DDBJ databases">
        <authorList>
            <person name="Hornung B."/>
        </authorList>
    </citation>
    <scope>NUCLEOTIDE SEQUENCE</scope>
    <source>
        <strain evidence="1">PacBioINE</strain>
    </source>
</reference>
<evidence type="ECO:0000313" key="2">
    <source>
        <dbReference type="EMBL" id="CEJ08539.1"/>
    </source>
</evidence>
<evidence type="ECO:0000313" key="3">
    <source>
        <dbReference type="Proteomes" id="UP001071230"/>
    </source>
</evidence>
<dbReference type="EMBL" id="LR746496">
    <property type="protein sequence ID" value="CAA7601182.1"/>
    <property type="molecule type" value="Genomic_DNA"/>
</dbReference>
<keyword evidence="3" id="KW-1185">Reference proteome</keyword>
<dbReference type="AlphaFoldDB" id="A0A8S0WFM4"/>
<gene>
    <name evidence="1" type="ORF">DEACI_1835</name>
    <name evidence="2" type="ORF">DEACI_3016</name>
</gene>
<dbReference type="Proteomes" id="UP001071230">
    <property type="component" value="Unassembled WGS sequence"/>
</dbReference>